<comment type="subcellular location">
    <subcellularLocation>
        <location evidence="1">Membrane</location>
        <topology evidence="1">Multi-pass membrane protein</topology>
    </subcellularLocation>
</comment>
<keyword evidence="3 6" id="KW-0812">Transmembrane</keyword>
<evidence type="ECO:0000256" key="5">
    <source>
        <dbReference type="ARBA" id="ARBA00023136"/>
    </source>
</evidence>
<dbReference type="InterPro" id="IPR020846">
    <property type="entry name" value="MFS_dom"/>
</dbReference>
<keyword evidence="5 6" id="KW-0472">Membrane</keyword>
<dbReference type="AlphaFoldDB" id="A0A8J4WGE2"/>
<evidence type="ECO:0000259" key="7">
    <source>
        <dbReference type="PROSITE" id="PS50850"/>
    </source>
</evidence>
<gene>
    <name evidence="8" type="ORF">PHET_07398</name>
</gene>
<dbReference type="PANTHER" id="PTHR23511:SF5">
    <property type="entry name" value="MAJOR FACILITATOR-TYPE TRANSPORTER HXNZ-RELATED"/>
    <property type="match status" value="1"/>
</dbReference>
<dbReference type="EMBL" id="LUCH01004259">
    <property type="protein sequence ID" value="KAF5399201.1"/>
    <property type="molecule type" value="Genomic_DNA"/>
</dbReference>
<dbReference type="PROSITE" id="PS50850">
    <property type="entry name" value="MFS"/>
    <property type="match status" value="1"/>
</dbReference>
<dbReference type="OrthoDB" id="4139357at2759"/>
<evidence type="ECO:0000256" key="4">
    <source>
        <dbReference type="ARBA" id="ARBA00022989"/>
    </source>
</evidence>
<dbReference type="SUPFAM" id="SSF103473">
    <property type="entry name" value="MFS general substrate transporter"/>
    <property type="match status" value="1"/>
</dbReference>
<reference evidence="8" key="1">
    <citation type="submission" date="2019-05" db="EMBL/GenBank/DDBJ databases">
        <title>Annotation for the trematode Paragonimus heterotremus.</title>
        <authorList>
            <person name="Choi Y.-J."/>
        </authorList>
    </citation>
    <scope>NUCLEOTIDE SEQUENCE</scope>
    <source>
        <strain evidence="8">LC</strain>
    </source>
</reference>
<feature type="domain" description="Major facilitator superfamily (MFS) profile" evidence="7">
    <location>
        <begin position="29"/>
        <end position="510"/>
    </location>
</feature>
<sequence>MSSSPKRVHQGNVQAVLDQLGFGWYQVRVIIFVGIAQATDTMETIIQAILGPTLRCEWNLTSDLVALLATMVFLGVCIGSPLMGYVSDHLGRKALSMLCSLSLMYMTWLCAITPNYIWLATLRFISGLCISGLLTAGNSLISEFLPETYQSTGQLLVCSFDSLVGLYVTGVGFGCQVANLSWRYFLLLTTPPLLVCAAGLSCLLHESPVILAHWGQRISAAQVLDAVAKTNRRIPKNTAQTDEPFSFIGRLHETDGEEKIELSLNGCLKIMRLFVKDYAVATPLLMAISYIWGMIMYGGTTLLPVEIPSTPRTCLQSVSRGISEQPYGTGQKSTPNEDCCLPLLKEGYISLISSVIGSVASFPIALGLISLIGRRLTINTCFFFTSVLLFVEDRQAWECKTLQHNSIRPVGQTAFCMPPNALRVIFFATRAVAAAGNNATAIYLTGLYSPRIRSLAYGVMSTFYRIGVLTAPYLGQVFLQRVSVLGAILIFSSLALMGFSLSVFLPHTGDRQQSSNGKTRKIFRNIFKTRAPVTAEAANAAASGYTVEVSVSNIGSLEVIDNETVTTSRRYAKNAVS</sequence>
<dbReference type="InterPro" id="IPR011701">
    <property type="entry name" value="MFS"/>
</dbReference>
<feature type="transmembrane region" description="Helical" evidence="6">
    <location>
        <begin position="481"/>
        <end position="505"/>
    </location>
</feature>
<evidence type="ECO:0000256" key="6">
    <source>
        <dbReference type="SAM" id="Phobius"/>
    </source>
</evidence>
<feature type="transmembrane region" description="Helical" evidence="6">
    <location>
        <begin position="64"/>
        <end position="86"/>
    </location>
</feature>
<accession>A0A8J4WGE2</accession>
<protein>
    <submittedName>
        <fullName evidence="8">Transporter major facilitator family protein</fullName>
    </submittedName>
</protein>
<proteinExistence type="predicted"/>
<dbReference type="PROSITE" id="PS00216">
    <property type="entry name" value="SUGAR_TRANSPORT_1"/>
    <property type="match status" value="1"/>
</dbReference>
<feature type="transmembrane region" description="Helical" evidence="6">
    <location>
        <begin position="278"/>
        <end position="299"/>
    </location>
</feature>
<comment type="caution">
    <text evidence="8">The sequence shown here is derived from an EMBL/GenBank/DDBJ whole genome shotgun (WGS) entry which is preliminary data.</text>
</comment>
<feature type="transmembrane region" description="Helical" evidence="6">
    <location>
        <begin position="455"/>
        <end position="475"/>
    </location>
</feature>
<evidence type="ECO:0000256" key="3">
    <source>
        <dbReference type="ARBA" id="ARBA00022692"/>
    </source>
</evidence>
<evidence type="ECO:0000256" key="1">
    <source>
        <dbReference type="ARBA" id="ARBA00004141"/>
    </source>
</evidence>
<feature type="transmembrane region" description="Helical" evidence="6">
    <location>
        <begin position="351"/>
        <end position="372"/>
    </location>
</feature>
<keyword evidence="9" id="KW-1185">Reference proteome</keyword>
<dbReference type="InterPro" id="IPR005829">
    <property type="entry name" value="Sugar_transporter_CS"/>
</dbReference>
<evidence type="ECO:0000313" key="8">
    <source>
        <dbReference type="EMBL" id="KAF5399201.1"/>
    </source>
</evidence>
<dbReference type="Pfam" id="PF07690">
    <property type="entry name" value="MFS_1"/>
    <property type="match status" value="1"/>
</dbReference>
<feature type="transmembrane region" description="Helical" evidence="6">
    <location>
        <begin position="98"/>
        <end position="118"/>
    </location>
</feature>
<name>A0A8J4WGE2_9TREM</name>
<keyword evidence="2" id="KW-0813">Transport</keyword>
<dbReference type="Proteomes" id="UP000748531">
    <property type="component" value="Unassembled WGS sequence"/>
</dbReference>
<organism evidence="8 9">
    <name type="scientific">Paragonimus heterotremus</name>
    <dbReference type="NCBI Taxonomy" id="100268"/>
    <lineage>
        <taxon>Eukaryota</taxon>
        <taxon>Metazoa</taxon>
        <taxon>Spiralia</taxon>
        <taxon>Lophotrochozoa</taxon>
        <taxon>Platyhelminthes</taxon>
        <taxon>Trematoda</taxon>
        <taxon>Digenea</taxon>
        <taxon>Plagiorchiida</taxon>
        <taxon>Troglotremata</taxon>
        <taxon>Troglotrematidae</taxon>
        <taxon>Paragonimus</taxon>
    </lineage>
</organism>
<dbReference type="PANTHER" id="PTHR23511">
    <property type="entry name" value="SYNAPTIC VESICLE GLYCOPROTEIN 2"/>
    <property type="match status" value="1"/>
</dbReference>
<evidence type="ECO:0000256" key="2">
    <source>
        <dbReference type="ARBA" id="ARBA00022448"/>
    </source>
</evidence>
<dbReference type="Gene3D" id="1.20.1250.20">
    <property type="entry name" value="MFS general substrate transporter like domains"/>
    <property type="match status" value="1"/>
</dbReference>
<keyword evidence="4 6" id="KW-1133">Transmembrane helix</keyword>
<evidence type="ECO:0000313" key="9">
    <source>
        <dbReference type="Proteomes" id="UP000748531"/>
    </source>
</evidence>
<dbReference type="GO" id="GO:0022857">
    <property type="term" value="F:transmembrane transporter activity"/>
    <property type="evidence" value="ECO:0007669"/>
    <property type="project" value="InterPro"/>
</dbReference>
<dbReference type="GO" id="GO:0016020">
    <property type="term" value="C:membrane"/>
    <property type="evidence" value="ECO:0007669"/>
    <property type="project" value="UniProtKB-SubCell"/>
</dbReference>
<dbReference type="InterPro" id="IPR036259">
    <property type="entry name" value="MFS_trans_sf"/>
</dbReference>